<feature type="region of interest" description="Disordered" evidence="1">
    <location>
        <begin position="155"/>
        <end position="174"/>
    </location>
</feature>
<dbReference type="AlphaFoldDB" id="A0A2I1HR30"/>
<feature type="region of interest" description="Disordered" evidence="1">
    <location>
        <begin position="1"/>
        <end position="121"/>
    </location>
</feature>
<sequence>MSTSKSAGKQRDDKPPSNKGTSKSAGKQRDDKPPSNKGTSKSAKKEEKAFSKYVKEQQKIQKEASKNKKDNVSPSSSGARAQWPIERLKDGGRSIEPIKPKGRVEHGKPPSLERRPEPANMRFVADQVRDNPYNSPPAKSGRLKVDSATFGVGIGLAGPSGSASITVKRKGNGK</sequence>
<organism evidence="2 3">
    <name type="scientific">Rhizophagus irregularis</name>
    <dbReference type="NCBI Taxonomy" id="588596"/>
    <lineage>
        <taxon>Eukaryota</taxon>
        <taxon>Fungi</taxon>
        <taxon>Fungi incertae sedis</taxon>
        <taxon>Mucoromycota</taxon>
        <taxon>Glomeromycotina</taxon>
        <taxon>Glomeromycetes</taxon>
        <taxon>Glomerales</taxon>
        <taxon>Glomeraceae</taxon>
        <taxon>Rhizophagus</taxon>
    </lineage>
</organism>
<evidence type="ECO:0000313" key="2">
    <source>
        <dbReference type="EMBL" id="PKY61348.1"/>
    </source>
</evidence>
<dbReference type="EMBL" id="LLXI01005240">
    <property type="protein sequence ID" value="PKY61348.1"/>
    <property type="molecule type" value="Genomic_DNA"/>
</dbReference>
<reference evidence="2 3" key="1">
    <citation type="submission" date="2015-10" db="EMBL/GenBank/DDBJ databases">
        <title>Genome analyses suggest a sexual origin of heterokaryosis in a supposedly ancient asexual fungus.</title>
        <authorList>
            <person name="Ropars J."/>
            <person name="Sedzielewska K."/>
            <person name="Noel J."/>
            <person name="Charron P."/>
            <person name="Farinelli L."/>
            <person name="Marton T."/>
            <person name="Kruger M."/>
            <person name="Pelin A."/>
            <person name="Brachmann A."/>
            <person name="Corradi N."/>
        </authorList>
    </citation>
    <scope>NUCLEOTIDE SEQUENCE [LARGE SCALE GENOMIC DNA]</scope>
    <source>
        <strain evidence="2 3">A4</strain>
    </source>
</reference>
<feature type="compositionally biased region" description="Basic and acidic residues" evidence="1">
    <location>
        <begin position="43"/>
        <end position="71"/>
    </location>
</feature>
<proteinExistence type="predicted"/>
<protein>
    <submittedName>
        <fullName evidence="2">Uncharacterized protein</fullName>
    </submittedName>
</protein>
<keyword evidence="3" id="KW-1185">Reference proteome</keyword>
<evidence type="ECO:0000313" key="3">
    <source>
        <dbReference type="Proteomes" id="UP000234323"/>
    </source>
</evidence>
<comment type="caution">
    <text evidence="2">The sequence shown here is derived from an EMBL/GenBank/DDBJ whole genome shotgun (WGS) entry which is preliminary data.</text>
</comment>
<gene>
    <name evidence="2" type="ORF">RhiirA4_486202</name>
</gene>
<accession>A0A2I1HR30</accession>
<evidence type="ECO:0000256" key="1">
    <source>
        <dbReference type="SAM" id="MobiDB-lite"/>
    </source>
</evidence>
<dbReference type="Proteomes" id="UP000234323">
    <property type="component" value="Unassembled WGS sequence"/>
</dbReference>
<feature type="compositionally biased region" description="Basic and acidic residues" evidence="1">
    <location>
        <begin position="86"/>
        <end position="117"/>
    </location>
</feature>
<name>A0A2I1HR30_9GLOM</name>
<dbReference type="OrthoDB" id="10572926at2759"/>